<sequence>MSFEQLLELIQWFSAISNSKFPLSTNIPVSTKDWELLKKTAQEHLNLLQQAETQSSDTEKNINAIERAMSFIAFCSNQDDELTNISQASLLWLTNQYKIFKEDAKRLFVCRLKLGSVFTNYLDNHSDAIAFYEQHEELQHAYPAGAQFIKEKKEQGAVETKTFDELIKDIHFQLKEVNQPFTVIPLLDEYFDEPTRLAAFIVWLCQQEEVSENQEGSVEERILNSGLLQAIFRFHIQNLSQEDNPLSRLYKLLSENNATKELAYLATKHTVEESAWRSYNLAGQLCLHATLNVAEENKIEFSGVSSQTAFNNLCSLFKDTFFYHAFNWLYHDQKKEENFSLWRKALNENGVAFNALPDLINQLITNYEEKPLYLRLELLAKLVSKDTLTYHLITQQQVNIIYLLFYHKSTIYDFFKGEELIGYLNNFLADTKVGAEKKFDLIYLLHKWLRRNGSTHLAHLIYQMLVNFLLQPPYVLLDDSRVEMMRDEYQKLIFSDQYYSEEDSSSDDELVPEPSSDEEDSEESVSEDGYVSEEENAASDEEIEHTNLQYVMAKFLKKLDDYCDDEWVAFCDLRLGKDTFDNKDYEALFERWSIYMRKSHFFRRTRYPDKEIPTFRETKFKETLIKYRFSLLQDKFVLEDMLAVLFNLSEEKEIFSCQQALVNVLIESDGALGKQIIKLLTQYNRYWFFIVWDEERPFLLKEAVRNRNLVLTTYLLTQRCKLFDSVQISKGFIKAIKLSDLTFVKLFLIPEVIQVLTGEQIESIYRAALDANNREIFKFLLDNRQLLSLPKTLYLTLLDSAVLSNSTEELVLLCKLDYELSGDELQSLFLNALSHEHWHGVISILDKKAKGHFKPETFHVAWDYVSENWPLTHQRQFIRTCGTRFSADLIERATYYYFGEGKVEGVSDLIKLRGENELSKAKLEKIFQYSLENAEKWFEVAYQITLEQSERALTQKDVSTAILDIVIPTEDSKLLNKIYERFDSSLHPDKNTVQQAFRHAFNGFDFSTILILVDKALGYLDAKLLLIHLGRAYQDGWKPMIRTLESACKAKNISSKDVSTLIKKLPEKDARNLCSLQGDFEPDIEVLYEAVRKGNYSLVSVFFQENNTLKKNPDLIRGIFTEAKKQPHLLPLFCQLPHSRFLSFQEKTELLRDLVEMDEYQTIKSFWEGEISYPRTLWMAALDLAIEKQKPDLISFLDKLTSYYQIAWDTKLLEGVRLGSLDVVKTLTRILISKKIPIDINGLRNESSSKNHVQLTAWLDQMRALHAYQRVSESKETVLLEALAVLRDYTKSGSTLTRFFTGHWHRNHITEVTDILNTSIVSISDLVEKLNAVPLVNKHGSLARRITYIVDVLLPLHNAENDSDEDSSYDSSYEDTDSQTEENVFEEEVFQAPLSI</sequence>
<evidence type="ECO:0000259" key="3">
    <source>
        <dbReference type="Pfam" id="PF18493"/>
    </source>
</evidence>
<dbReference type="OrthoDB" id="5634947at2"/>
<dbReference type="RefSeq" id="WP_045105462.1">
    <property type="nucleotide sequence ID" value="NZ_LN681225.1"/>
</dbReference>
<evidence type="ECO:0000313" key="4">
    <source>
        <dbReference type="EMBL" id="CEK10023.1"/>
    </source>
</evidence>
<evidence type="ECO:0000313" key="5">
    <source>
        <dbReference type="Proteomes" id="UP000032803"/>
    </source>
</evidence>
<feature type="domain" description="RavJ-like C-terminal" evidence="3">
    <location>
        <begin position="1267"/>
        <end position="1349"/>
    </location>
</feature>
<feature type="coiled-coil region" evidence="1">
    <location>
        <begin position="41"/>
        <end position="68"/>
    </location>
</feature>
<dbReference type="InterPro" id="IPR041234">
    <property type="entry name" value="RavJ-like_C"/>
</dbReference>
<feature type="region of interest" description="Disordered" evidence="2">
    <location>
        <begin position="1361"/>
        <end position="1396"/>
    </location>
</feature>
<protein>
    <recommendedName>
        <fullName evidence="3">RavJ-like C-terminal domain-containing protein</fullName>
    </recommendedName>
</protein>
<evidence type="ECO:0000256" key="2">
    <source>
        <dbReference type="SAM" id="MobiDB-lite"/>
    </source>
</evidence>
<dbReference type="Pfam" id="PF18493">
    <property type="entry name" value="DUF5617"/>
    <property type="match status" value="1"/>
</dbReference>
<keyword evidence="5" id="KW-1185">Reference proteome</keyword>
<dbReference type="Proteomes" id="UP000032803">
    <property type="component" value="Chromosome I"/>
</dbReference>
<accession>A0A0A8UMP8</accession>
<gene>
    <name evidence="4" type="ORF">LHA_0956</name>
</gene>
<organism evidence="4 5">
    <name type="scientific">Legionella hackeliae</name>
    <dbReference type="NCBI Taxonomy" id="449"/>
    <lineage>
        <taxon>Bacteria</taxon>
        <taxon>Pseudomonadati</taxon>
        <taxon>Pseudomonadota</taxon>
        <taxon>Gammaproteobacteria</taxon>
        <taxon>Legionellales</taxon>
        <taxon>Legionellaceae</taxon>
        <taxon>Legionella</taxon>
    </lineage>
</organism>
<feature type="region of interest" description="Disordered" evidence="2">
    <location>
        <begin position="499"/>
        <end position="540"/>
    </location>
</feature>
<keyword evidence="1" id="KW-0175">Coiled coil</keyword>
<dbReference type="STRING" id="449.LHA_0956"/>
<feature type="compositionally biased region" description="Acidic residues" evidence="2">
    <location>
        <begin position="1361"/>
        <end position="1389"/>
    </location>
</feature>
<dbReference type="KEGG" id="lha:LHA_0956"/>
<name>A0A0A8UMP8_LEGHA</name>
<proteinExistence type="predicted"/>
<evidence type="ECO:0000256" key="1">
    <source>
        <dbReference type="SAM" id="Coils"/>
    </source>
</evidence>
<dbReference type="EMBL" id="LN681225">
    <property type="protein sequence ID" value="CEK10023.1"/>
    <property type="molecule type" value="Genomic_DNA"/>
</dbReference>
<dbReference type="HOGENOM" id="CLU_254596_0_0_6"/>
<reference evidence="5" key="1">
    <citation type="submission" date="2014-09" db="EMBL/GenBank/DDBJ databases">
        <authorList>
            <person name="Gomez-Valero L."/>
        </authorList>
    </citation>
    <scope>NUCLEOTIDE SEQUENCE [LARGE SCALE GENOMIC DNA]</scope>
    <source>
        <strain evidence="5">ATCC35250</strain>
    </source>
</reference>
<dbReference type="PATRIC" id="fig|449.7.peg.3039"/>